<proteinExistence type="predicted"/>
<name>A0ABV5JNI2_9ACTN</name>
<reference evidence="3 4" key="1">
    <citation type="submission" date="2024-09" db="EMBL/GenBank/DDBJ databases">
        <authorList>
            <person name="Sun Q."/>
            <person name="Mori K."/>
        </authorList>
    </citation>
    <scope>NUCLEOTIDE SEQUENCE [LARGE SCALE GENOMIC DNA]</scope>
    <source>
        <strain evidence="3 4">CCM 7659</strain>
    </source>
</reference>
<feature type="signal peptide" evidence="2">
    <location>
        <begin position="1"/>
        <end position="25"/>
    </location>
</feature>
<feature type="compositionally biased region" description="Low complexity" evidence="1">
    <location>
        <begin position="39"/>
        <end position="56"/>
    </location>
</feature>
<accession>A0ABV5JNI2</accession>
<protein>
    <recommendedName>
        <fullName evidence="5">Lipoprotein</fullName>
    </recommendedName>
</protein>
<evidence type="ECO:0000256" key="1">
    <source>
        <dbReference type="SAM" id="MobiDB-lite"/>
    </source>
</evidence>
<feature type="chain" id="PRO_5045572334" description="Lipoprotein" evidence="2">
    <location>
        <begin position="26"/>
        <end position="118"/>
    </location>
</feature>
<comment type="caution">
    <text evidence="3">The sequence shown here is derived from an EMBL/GenBank/DDBJ whole genome shotgun (WGS) entry which is preliminary data.</text>
</comment>
<dbReference type="EMBL" id="JBHMDY010000004">
    <property type="protein sequence ID" value="MFB9259276.1"/>
    <property type="molecule type" value="Genomic_DNA"/>
</dbReference>
<dbReference type="PROSITE" id="PS51257">
    <property type="entry name" value="PROKAR_LIPOPROTEIN"/>
    <property type="match status" value="1"/>
</dbReference>
<feature type="region of interest" description="Disordered" evidence="1">
    <location>
        <begin position="27"/>
        <end position="118"/>
    </location>
</feature>
<sequence length="118" mass="12048">MAPRQTARRLLVAAPALLLALGVAACSPPNEQPADPDAPYTLPSYTLDPTTPTTTSIAPESAGGVDAEEEQFLEGTPTENTNPGLGLLGDPIGEENAQGQDGAVVPEAEREPASGQTN</sequence>
<organism evidence="3 4">
    <name type="scientific">Dietzia aerolata</name>
    <dbReference type="NCBI Taxonomy" id="595984"/>
    <lineage>
        <taxon>Bacteria</taxon>
        <taxon>Bacillati</taxon>
        <taxon>Actinomycetota</taxon>
        <taxon>Actinomycetes</taxon>
        <taxon>Mycobacteriales</taxon>
        <taxon>Dietziaceae</taxon>
        <taxon>Dietzia</taxon>
    </lineage>
</organism>
<dbReference type="Proteomes" id="UP001589700">
    <property type="component" value="Unassembled WGS sequence"/>
</dbReference>
<keyword evidence="4" id="KW-1185">Reference proteome</keyword>
<gene>
    <name evidence="3" type="ORF">ACFFVD_05615</name>
</gene>
<evidence type="ECO:0000313" key="4">
    <source>
        <dbReference type="Proteomes" id="UP001589700"/>
    </source>
</evidence>
<evidence type="ECO:0000256" key="2">
    <source>
        <dbReference type="SAM" id="SignalP"/>
    </source>
</evidence>
<evidence type="ECO:0000313" key="3">
    <source>
        <dbReference type="EMBL" id="MFB9259276.1"/>
    </source>
</evidence>
<dbReference type="RefSeq" id="WP_182632426.1">
    <property type="nucleotide sequence ID" value="NZ_JAALDM010000142.1"/>
</dbReference>
<keyword evidence="2" id="KW-0732">Signal</keyword>
<evidence type="ECO:0008006" key="5">
    <source>
        <dbReference type="Google" id="ProtNLM"/>
    </source>
</evidence>